<dbReference type="InterPro" id="IPR011215">
    <property type="entry name" value="StiP_N"/>
</dbReference>
<dbReference type="Pfam" id="PF11202">
    <property type="entry name" value="StiP"/>
    <property type="match status" value="1"/>
</dbReference>
<evidence type="ECO:0000259" key="1">
    <source>
        <dbReference type="Pfam" id="PF11202"/>
    </source>
</evidence>
<keyword evidence="3" id="KW-0645">Protease</keyword>
<dbReference type="EC" id="3.4.22.-" evidence="3"/>
<reference evidence="4" key="1">
    <citation type="journal article" date="2019" name="Int. J. Syst. Evol. Microbiol.">
        <title>The Global Catalogue of Microorganisms (GCM) 10K type strain sequencing project: providing services to taxonomists for standard genome sequencing and annotation.</title>
        <authorList>
            <consortium name="The Broad Institute Genomics Platform"/>
            <consortium name="The Broad Institute Genome Sequencing Center for Infectious Disease"/>
            <person name="Wu L."/>
            <person name="Ma J."/>
        </authorList>
    </citation>
    <scope>NUCLEOTIDE SEQUENCE [LARGE SCALE GENOMIC DNA]</scope>
    <source>
        <strain evidence="4">CECT 7398</strain>
    </source>
</reference>
<dbReference type="Pfam" id="PF15608">
    <property type="entry name" value="PELOTA_1"/>
    <property type="match status" value="1"/>
</dbReference>
<evidence type="ECO:0000313" key="3">
    <source>
        <dbReference type="EMBL" id="MDN3610845.1"/>
    </source>
</evidence>
<dbReference type="Proteomes" id="UP001238540">
    <property type="component" value="Unassembled WGS sequence"/>
</dbReference>
<evidence type="ECO:0000259" key="2">
    <source>
        <dbReference type="Pfam" id="PF15608"/>
    </source>
</evidence>
<comment type="caution">
    <text evidence="3">The sequence shown here is derived from an EMBL/GenBank/DDBJ whole genome shotgun (WGS) entry which is preliminary data.</text>
</comment>
<dbReference type="InterPro" id="IPR048336">
    <property type="entry name" value="StiP-like"/>
</dbReference>
<dbReference type="InterPro" id="IPR028157">
    <property type="entry name" value="PELOTA_dom"/>
</dbReference>
<dbReference type="RefSeq" id="WP_170882218.1">
    <property type="nucleotide sequence ID" value="NZ_JABEYA020000001.1"/>
</dbReference>
<feature type="domain" description="Cysteine protease StiP N-terminal" evidence="1">
    <location>
        <begin position="10"/>
        <end position="257"/>
    </location>
</feature>
<proteinExistence type="predicted"/>
<dbReference type="GO" id="GO:0006508">
    <property type="term" value="P:proteolysis"/>
    <property type="evidence" value="ECO:0007669"/>
    <property type="project" value="UniProtKB-KW"/>
</dbReference>
<keyword evidence="3" id="KW-0378">Hydrolase</keyword>
<feature type="domain" description="PELOTA RNA-binding" evidence="2">
    <location>
        <begin position="285"/>
        <end position="359"/>
    </location>
</feature>
<evidence type="ECO:0000313" key="4">
    <source>
        <dbReference type="Proteomes" id="UP001238540"/>
    </source>
</evidence>
<dbReference type="PIRSF" id="PIRSF020979">
    <property type="entry name" value="UCP020979"/>
    <property type="match status" value="1"/>
</dbReference>
<gene>
    <name evidence="3" type="ORF">QWZ16_14160</name>
</gene>
<keyword evidence="4" id="KW-1185">Reference proteome</keyword>
<organism evidence="3 4">
    <name type="scientific">Vibrio ostreicida</name>
    <dbReference type="NCBI Taxonomy" id="526588"/>
    <lineage>
        <taxon>Bacteria</taxon>
        <taxon>Pseudomonadati</taxon>
        <taxon>Pseudomonadota</taxon>
        <taxon>Gammaproteobacteria</taxon>
        <taxon>Vibrionales</taxon>
        <taxon>Vibrionaceae</taxon>
        <taxon>Vibrio</taxon>
    </lineage>
</organism>
<name>A0ABT8BUM0_9VIBR</name>
<dbReference type="EMBL" id="JAUFQC010000001">
    <property type="protein sequence ID" value="MDN3610845.1"/>
    <property type="molecule type" value="Genomic_DNA"/>
</dbReference>
<protein>
    <submittedName>
        <fullName evidence="3">Cysteine protease StiP family protein</fullName>
        <ecNumber evidence="3">3.4.22.-</ecNumber>
    </submittedName>
</protein>
<dbReference type="GO" id="GO:0008233">
    <property type="term" value="F:peptidase activity"/>
    <property type="evidence" value="ECO:0007669"/>
    <property type="project" value="UniProtKB-KW"/>
</dbReference>
<sequence>MNQLKETIVGSYDKNDCEFLLDVIEPTYYEIEDKEKLIQSGELHYSDMISRESRPTAQYSELFFTFTDKYKRKLAEHILTLAKIIDKNRSGEIVLVSLARAGTPIGVLLKKALELTLNREARHYSISIVRDRGIDTNALDYLIKNQSIASHSIVFIDGWTAKGVINRELKLSIDRYNLKNNTAVPRDLYVISDCGGCADFCATDEDYPIPSSMLNSTVSGLISRSVWQSKQSGRFHGCVINNHLADDDHSNWFIDQVVREFNRESEHENTLLESQNVRQEKMQCFVEKMKKAHSISDINYMKPGIAESTRVMLRRVPSLLILRSLDSSKVQHLILLAKEKNVTIFEDETLLFEACTIIKTMNKGAE</sequence>
<accession>A0ABT8BUM0</accession>